<dbReference type="OrthoDB" id="9813770at2"/>
<dbReference type="STRING" id="349064.SAMN05660429_01573"/>
<dbReference type="Gene3D" id="3.40.30.10">
    <property type="entry name" value="Glutaredoxin"/>
    <property type="match status" value="1"/>
</dbReference>
<protein>
    <submittedName>
        <fullName evidence="1">Protein-disulfide isomerase, contains CxxC motif</fullName>
    </submittedName>
</protein>
<name>A0A1I0DMK8_THASX</name>
<dbReference type="AlphaFoldDB" id="A0A1I0DMK8"/>
<dbReference type="SUPFAM" id="SSF52833">
    <property type="entry name" value="Thioredoxin-like"/>
    <property type="match status" value="1"/>
</dbReference>
<accession>A0A1I0DMK8</accession>
<sequence>MQTSLFFIYDSHCPWSYVSTALVNQVHAAFPKMPLYLLHDAHFDGEDMMTTQQIDNVEKDSDLTFTAQYKESLSEYRDSTLIANLMAWASNKQPQHALALLNALQKAHFEQGNPLTSADDVMAICEQLKLSPPKKALAFDKLSKDAESVLFDIDEFREIIGTNAIPALMLAVNDNLILLNHNLYLKQPSAIVDAVKLEIKE</sequence>
<gene>
    <name evidence="1" type="ORF">SAMN05660429_01573</name>
</gene>
<proteinExistence type="predicted"/>
<dbReference type="GO" id="GO:0016853">
    <property type="term" value="F:isomerase activity"/>
    <property type="evidence" value="ECO:0007669"/>
    <property type="project" value="UniProtKB-KW"/>
</dbReference>
<dbReference type="RefSeq" id="WP_093329033.1">
    <property type="nucleotide sequence ID" value="NZ_AP027363.1"/>
</dbReference>
<dbReference type="Proteomes" id="UP000199308">
    <property type="component" value="Unassembled WGS sequence"/>
</dbReference>
<keyword evidence="1" id="KW-0413">Isomerase</keyword>
<dbReference type="EMBL" id="FOHK01000006">
    <property type="protein sequence ID" value="SET33424.1"/>
    <property type="molecule type" value="Genomic_DNA"/>
</dbReference>
<reference evidence="1 2" key="1">
    <citation type="submission" date="2016-10" db="EMBL/GenBank/DDBJ databases">
        <authorList>
            <person name="de Groot N.N."/>
        </authorList>
    </citation>
    <scope>NUCLEOTIDE SEQUENCE [LARGE SCALE GENOMIC DNA]</scope>
    <source>
        <strain evidence="1 2">DSM 19706</strain>
    </source>
</reference>
<evidence type="ECO:0000313" key="1">
    <source>
        <dbReference type="EMBL" id="SET33424.1"/>
    </source>
</evidence>
<evidence type="ECO:0000313" key="2">
    <source>
        <dbReference type="Proteomes" id="UP000199308"/>
    </source>
</evidence>
<dbReference type="InterPro" id="IPR036249">
    <property type="entry name" value="Thioredoxin-like_sf"/>
</dbReference>
<keyword evidence="2" id="KW-1185">Reference proteome</keyword>
<organism evidence="1 2">
    <name type="scientific">Thalassotalea agarivorans</name>
    <name type="common">Thalassomonas agarivorans</name>
    <dbReference type="NCBI Taxonomy" id="349064"/>
    <lineage>
        <taxon>Bacteria</taxon>
        <taxon>Pseudomonadati</taxon>
        <taxon>Pseudomonadota</taxon>
        <taxon>Gammaproteobacteria</taxon>
        <taxon>Alteromonadales</taxon>
        <taxon>Colwelliaceae</taxon>
        <taxon>Thalassotalea</taxon>
    </lineage>
</organism>